<keyword evidence="1" id="KW-0812">Transmembrane</keyword>
<dbReference type="EMBL" id="JAGYPN010000001">
    <property type="protein sequence ID" value="MBS4222590.1"/>
    <property type="molecule type" value="Genomic_DNA"/>
</dbReference>
<gene>
    <name evidence="2" type="ORF">KHA91_07435</name>
</gene>
<reference evidence="2 3" key="1">
    <citation type="submission" date="2021-05" db="EMBL/GenBank/DDBJ databases">
        <title>Novel Bacillus species.</title>
        <authorList>
            <person name="Liu G."/>
        </authorList>
    </citation>
    <scope>NUCLEOTIDE SEQUENCE [LARGE SCALE GENOMIC DNA]</scope>
    <source>
        <strain evidence="2 3">FJAT-49682</strain>
    </source>
</reference>
<name>A0A942UKX7_9BACI</name>
<feature type="transmembrane region" description="Helical" evidence="1">
    <location>
        <begin position="6"/>
        <end position="23"/>
    </location>
</feature>
<keyword evidence="1" id="KW-1133">Transmembrane helix</keyword>
<sequence>MISFIMVVLSLLLLVPVLYFLPIQIEMKGKLIIAIIAFPWVCLLILAKDFFPLWQTIVMFFLLFCLFAYFLETRLGHWFTSMRSEIKEKSSEKSITTHNVSKKIEDSYSWNRELKPIVDKNPENSLNEILGAKESASALEDILEPLTVEKVREEPHLPNKVDILSEDLLELEELWEEGEYLPRPHEQLDNDHAENDSKINVEERSFLEEIIERPVKREG</sequence>
<feature type="transmembrane region" description="Helical" evidence="1">
    <location>
        <begin position="30"/>
        <end position="47"/>
    </location>
</feature>
<keyword evidence="1" id="KW-0472">Membrane</keyword>
<dbReference type="RefSeq" id="WP_213097532.1">
    <property type="nucleotide sequence ID" value="NZ_JAGYPN010000001.1"/>
</dbReference>
<comment type="caution">
    <text evidence="2">The sequence shown here is derived from an EMBL/GenBank/DDBJ whole genome shotgun (WGS) entry which is preliminary data.</text>
</comment>
<organism evidence="2 3">
    <name type="scientific">Lederbergia citrea</name>
    <dbReference type="NCBI Taxonomy" id="2833581"/>
    <lineage>
        <taxon>Bacteria</taxon>
        <taxon>Bacillati</taxon>
        <taxon>Bacillota</taxon>
        <taxon>Bacilli</taxon>
        <taxon>Bacillales</taxon>
        <taxon>Bacillaceae</taxon>
        <taxon>Lederbergia</taxon>
    </lineage>
</organism>
<evidence type="ECO:0000313" key="2">
    <source>
        <dbReference type="EMBL" id="MBS4222590.1"/>
    </source>
</evidence>
<proteinExistence type="predicted"/>
<evidence type="ECO:0000256" key="1">
    <source>
        <dbReference type="SAM" id="Phobius"/>
    </source>
</evidence>
<evidence type="ECO:0000313" key="3">
    <source>
        <dbReference type="Proteomes" id="UP000676456"/>
    </source>
</evidence>
<accession>A0A942UKX7</accession>
<dbReference type="AlphaFoldDB" id="A0A942UKX7"/>
<protein>
    <submittedName>
        <fullName evidence="2">Uncharacterized protein</fullName>
    </submittedName>
</protein>
<keyword evidence="3" id="KW-1185">Reference proteome</keyword>
<dbReference type="Proteomes" id="UP000676456">
    <property type="component" value="Unassembled WGS sequence"/>
</dbReference>
<feature type="transmembrane region" description="Helical" evidence="1">
    <location>
        <begin position="53"/>
        <end position="71"/>
    </location>
</feature>